<gene>
    <name evidence="1" type="ORF">PACLA_8A059124</name>
</gene>
<sequence length="265" mass="30026">MAHWSQIGGRGPNPISSTMAVALNDGTIRALFEEIADPSGDEFWEIRVSRQRHHPIFGVQFVGRILSLLTHSDPDFRLLILDGIEALCRRATLPHQDLPRPWSEWILLPCFSEHLTAAMLGQDEEVGMGVALLVSELAVDGLGTSLPRAEFFLRGWFQVFFRLVDQSSDLFQIETLLRRMAILVRGGVRIYDEEGFFGDPLHEATLERVYRPFFQRISPPQHVVWRNSDTAESVLLVVAAFLASPRAVRCASEFDLVRRFEPDSQ</sequence>
<name>A0A7D9JD07_PARCT</name>
<evidence type="ECO:0000313" key="1">
    <source>
        <dbReference type="EMBL" id="CAB4027065.1"/>
    </source>
</evidence>
<organism evidence="1 2">
    <name type="scientific">Paramuricea clavata</name>
    <name type="common">Red gorgonian</name>
    <name type="synonym">Violescent sea-whip</name>
    <dbReference type="NCBI Taxonomy" id="317549"/>
    <lineage>
        <taxon>Eukaryota</taxon>
        <taxon>Metazoa</taxon>
        <taxon>Cnidaria</taxon>
        <taxon>Anthozoa</taxon>
        <taxon>Octocorallia</taxon>
        <taxon>Malacalcyonacea</taxon>
        <taxon>Plexauridae</taxon>
        <taxon>Paramuricea</taxon>
    </lineage>
</organism>
<dbReference type="Proteomes" id="UP001152795">
    <property type="component" value="Unassembled WGS sequence"/>
</dbReference>
<comment type="caution">
    <text evidence="1">The sequence shown here is derived from an EMBL/GenBank/DDBJ whole genome shotgun (WGS) entry which is preliminary data.</text>
</comment>
<dbReference type="AlphaFoldDB" id="A0A7D9JD07"/>
<proteinExistence type="predicted"/>
<evidence type="ECO:0000313" key="2">
    <source>
        <dbReference type="Proteomes" id="UP001152795"/>
    </source>
</evidence>
<accession>A0A7D9JD07</accession>
<reference evidence="1" key="1">
    <citation type="submission" date="2020-04" db="EMBL/GenBank/DDBJ databases">
        <authorList>
            <person name="Alioto T."/>
            <person name="Alioto T."/>
            <person name="Gomez Garrido J."/>
        </authorList>
    </citation>
    <scope>NUCLEOTIDE SEQUENCE</scope>
    <source>
        <strain evidence="1">A484AB</strain>
    </source>
</reference>
<dbReference type="EMBL" id="CACRXK020014582">
    <property type="protein sequence ID" value="CAB4027065.1"/>
    <property type="molecule type" value="Genomic_DNA"/>
</dbReference>
<keyword evidence="2" id="KW-1185">Reference proteome</keyword>
<protein>
    <submittedName>
        <fullName evidence="1">Uncharacterized protein</fullName>
    </submittedName>
</protein>